<protein>
    <submittedName>
        <fullName evidence="1">Uncharacterized protein</fullName>
    </submittedName>
</protein>
<organism evidence="1 2">
    <name type="scientific">Acidocella aminolytica 101 = DSM 11237</name>
    <dbReference type="NCBI Taxonomy" id="1120923"/>
    <lineage>
        <taxon>Bacteria</taxon>
        <taxon>Pseudomonadati</taxon>
        <taxon>Pseudomonadota</taxon>
        <taxon>Alphaproteobacteria</taxon>
        <taxon>Acetobacterales</taxon>
        <taxon>Acidocellaceae</taxon>
        <taxon>Acidocella</taxon>
    </lineage>
</organism>
<keyword evidence="2" id="KW-1185">Reference proteome</keyword>
<accession>A0A0D6PIS3</accession>
<reference evidence="1 2" key="1">
    <citation type="submission" date="2012-11" db="EMBL/GenBank/DDBJ databases">
        <title>Whole genome sequence of Acidocella aminolytica 101 = DSM 11237.</title>
        <authorList>
            <person name="Azuma Y."/>
            <person name="Higashiura N."/>
            <person name="Hirakawa H."/>
            <person name="Matsushita K."/>
        </authorList>
    </citation>
    <scope>NUCLEOTIDE SEQUENCE [LARGE SCALE GENOMIC DNA]</scope>
    <source>
        <strain evidence="2">101 / DSM 11237</strain>
    </source>
</reference>
<dbReference type="Proteomes" id="UP000032668">
    <property type="component" value="Unassembled WGS sequence"/>
</dbReference>
<evidence type="ECO:0000313" key="2">
    <source>
        <dbReference type="Proteomes" id="UP000032668"/>
    </source>
</evidence>
<comment type="caution">
    <text evidence="1">The sequence shown here is derived from an EMBL/GenBank/DDBJ whole genome shotgun (WGS) entry which is preliminary data.</text>
</comment>
<dbReference type="EMBL" id="BANC01000102">
    <property type="protein sequence ID" value="GAN81582.1"/>
    <property type="molecule type" value="Genomic_DNA"/>
</dbReference>
<dbReference type="STRING" id="1120923.SAMN02746095_02403"/>
<gene>
    <name evidence="1" type="ORF">Aam_104_005</name>
</gene>
<sequence length="79" mass="8821">MCILCATDTVGYDSFRRVKALQLLALVEDDSALPVDAALRIAREILVLTESERSVLSCDTVNPPDEYRIYSLKEPDDDC</sequence>
<dbReference type="AlphaFoldDB" id="A0A0D6PIS3"/>
<proteinExistence type="predicted"/>
<evidence type="ECO:0000313" key="1">
    <source>
        <dbReference type="EMBL" id="GAN81582.1"/>
    </source>
</evidence>
<name>A0A0D6PIS3_9PROT</name>